<name>A0A7W4ID92_9PROT</name>
<organism evidence="3 4">
    <name type="scientific">Gluconacetobacter sacchari</name>
    <dbReference type="NCBI Taxonomy" id="92759"/>
    <lineage>
        <taxon>Bacteria</taxon>
        <taxon>Pseudomonadati</taxon>
        <taxon>Pseudomonadota</taxon>
        <taxon>Alphaproteobacteria</taxon>
        <taxon>Acetobacterales</taxon>
        <taxon>Acetobacteraceae</taxon>
        <taxon>Gluconacetobacter</taxon>
    </lineage>
</organism>
<evidence type="ECO:0000259" key="2">
    <source>
        <dbReference type="PROSITE" id="PS50930"/>
    </source>
</evidence>
<evidence type="ECO:0000313" key="3">
    <source>
        <dbReference type="EMBL" id="MBB2160734.1"/>
    </source>
</evidence>
<feature type="transmembrane region" description="Helical" evidence="1">
    <location>
        <begin position="79"/>
        <end position="105"/>
    </location>
</feature>
<dbReference type="AlphaFoldDB" id="A0A7W4ID92"/>
<dbReference type="InterPro" id="IPR007492">
    <property type="entry name" value="LytTR_DNA-bd_dom"/>
</dbReference>
<dbReference type="EMBL" id="JABEQJ010000013">
    <property type="protein sequence ID" value="MBB2160734.1"/>
    <property type="molecule type" value="Genomic_DNA"/>
</dbReference>
<dbReference type="PROSITE" id="PS50930">
    <property type="entry name" value="HTH_LYTTR"/>
    <property type="match status" value="1"/>
</dbReference>
<reference evidence="3 4" key="1">
    <citation type="submission" date="2020-04" db="EMBL/GenBank/DDBJ databases">
        <title>Description of novel Gluconacetobacter.</title>
        <authorList>
            <person name="Sombolestani A."/>
        </authorList>
    </citation>
    <scope>NUCLEOTIDE SEQUENCE [LARGE SCALE GENOMIC DNA]</scope>
    <source>
        <strain evidence="3 4">LMG 19747</strain>
    </source>
</reference>
<feature type="transmembrane region" description="Helical" evidence="1">
    <location>
        <begin position="46"/>
        <end position="67"/>
    </location>
</feature>
<keyword evidence="1" id="KW-0472">Membrane</keyword>
<dbReference type="GO" id="GO:0003677">
    <property type="term" value="F:DNA binding"/>
    <property type="evidence" value="ECO:0007669"/>
    <property type="project" value="InterPro"/>
</dbReference>
<dbReference type="RefSeq" id="WP_182997596.1">
    <property type="nucleotide sequence ID" value="NZ_JABEQJ010000013.1"/>
</dbReference>
<dbReference type="Pfam" id="PF04397">
    <property type="entry name" value="LytTR"/>
    <property type="match status" value="1"/>
</dbReference>
<sequence>MTEIALPPLLRSPRIRVALIVTTAGLCLGLLAPFGSYLNAGLGSRLFYWCGSVWLGFLLLLGAWHVWLRFAANRRQRRWLTLVALLLGVMAVQSVATHLAAFAIWPDLRSHGPGWGVWCLQNGLTEGCGFAALQVMRRRSTHDVPAVDETPALPERPVRVSQLGQDVIALQMEDHYVRIHTSAGSQLVHMTLTEAIEALGPANGLKTHRSWWVARHAVERIEGTPRSMRLQLRGGLAAPVARGAVTLLRDAGWIDAMTAE</sequence>
<dbReference type="SMART" id="SM00850">
    <property type="entry name" value="LytTR"/>
    <property type="match status" value="1"/>
</dbReference>
<keyword evidence="1" id="KW-1133">Transmembrane helix</keyword>
<dbReference type="Proteomes" id="UP000589085">
    <property type="component" value="Unassembled WGS sequence"/>
</dbReference>
<evidence type="ECO:0000313" key="4">
    <source>
        <dbReference type="Proteomes" id="UP000589085"/>
    </source>
</evidence>
<keyword evidence="1" id="KW-0812">Transmembrane</keyword>
<dbReference type="Gene3D" id="2.40.50.1020">
    <property type="entry name" value="LytTr DNA-binding domain"/>
    <property type="match status" value="1"/>
</dbReference>
<evidence type="ECO:0000256" key="1">
    <source>
        <dbReference type="SAM" id="Phobius"/>
    </source>
</evidence>
<accession>A0A7W4ID92</accession>
<gene>
    <name evidence="3" type="ORF">HLH48_11215</name>
</gene>
<comment type="caution">
    <text evidence="3">The sequence shown here is derived from an EMBL/GenBank/DDBJ whole genome shotgun (WGS) entry which is preliminary data.</text>
</comment>
<feature type="domain" description="HTH LytTR-type" evidence="2">
    <location>
        <begin position="165"/>
        <end position="254"/>
    </location>
</feature>
<proteinExistence type="predicted"/>
<feature type="transmembrane region" description="Helical" evidence="1">
    <location>
        <begin position="17"/>
        <end position="40"/>
    </location>
</feature>
<protein>
    <submittedName>
        <fullName evidence="3">LytTR family transcriptional regulator</fullName>
    </submittedName>
</protein>